<feature type="transmembrane region" description="Helical" evidence="5">
    <location>
        <begin position="393"/>
        <end position="415"/>
    </location>
</feature>
<comment type="caution">
    <text evidence="7">The sequence shown here is derived from an EMBL/GenBank/DDBJ whole genome shotgun (WGS) entry which is preliminary data.</text>
</comment>
<protein>
    <recommendedName>
        <fullName evidence="6">Nodulin-like domain-containing protein</fullName>
    </recommendedName>
</protein>
<accession>S9V5N7</accession>
<evidence type="ECO:0000256" key="1">
    <source>
        <dbReference type="ARBA" id="ARBA00004141"/>
    </source>
</evidence>
<feature type="transmembrane region" description="Helical" evidence="5">
    <location>
        <begin position="515"/>
        <end position="540"/>
    </location>
</feature>
<dbReference type="PANTHER" id="PTHR21576:SF157">
    <property type="entry name" value="NODULIN-LIKE DOMAIN-CONTAINING PROTEIN"/>
    <property type="match status" value="1"/>
</dbReference>
<dbReference type="InterPro" id="IPR036259">
    <property type="entry name" value="MFS_trans_sf"/>
</dbReference>
<evidence type="ECO:0000256" key="5">
    <source>
        <dbReference type="SAM" id="Phobius"/>
    </source>
</evidence>
<dbReference type="InterPro" id="IPR010658">
    <property type="entry name" value="Nodulin-like"/>
</dbReference>
<keyword evidence="4 5" id="KW-0472">Membrane</keyword>
<dbReference type="SUPFAM" id="SSF103473">
    <property type="entry name" value="MFS general substrate transporter"/>
    <property type="match status" value="1"/>
</dbReference>
<dbReference type="AlphaFoldDB" id="S9V5N7"/>
<dbReference type="GO" id="GO:0016020">
    <property type="term" value="C:membrane"/>
    <property type="evidence" value="ECO:0007669"/>
    <property type="project" value="UniProtKB-SubCell"/>
</dbReference>
<gene>
    <name evidence="7" type="ORF">STCU_08279</name>
</gene>
<reference evidence="7 8" key="1">
    <citation type="journal article" date="2013" name="PLoS ONE">
        <title>Predicting the Proteins of Angomonas deanei, Strigomonas culicis and Their Respective Endosymbionts Reveals New Aspects of the Trypanosomatidae Family.</title>
        <authorList>
            <person name="Motta M.C."/>
            <person name="Martins A.C."/>
            <person name="de Souza S.S."/>
            <person name="Catta-Preta C.M."/>
            <person name="Silva R."/>
            <person name="Klein C.C."/>
            <person name="de Almeida L.G."/>
            <person name="de Lima Cunha O."/>
            <person name="Ciapina L.P."/>
            <person name="Brocchi M."/>
            <person name="Colabardini A.C."/>
            <person name="de Araujo Lima B."/>
            <person name="Machado C.R."/>
            <person name="de Almeida Soares C.M."/>
            <person name="Probst C.M."/>
            <person name="de Menezes C.B."/>
            <person name="Thompson C.E."/>
            <person name="Bartholomeu D.C."/>
            <person name="Gradia D.F."/>
            <person name="Pavoni D.P."/>
            <person name="Grisard E.C."/>
            <person name="Fantinatti-Garboggini F."/>
            <person name="Marchini F.K."/>
            <person name="Rodrigues-Luiz G.F."/>
            <person name="Wagner G."/>
            <person name="Goldman G.H."/>
            <person name="Fietto J.L."/>
            <person name="Elias M.C."/>
            <person name="Goldman M.H."/>
            <person name="Sagot M.F."/>
            <person name="Pereira M."/>
            <person name="Stoco P.H."/>
            <person name="de Mendonca-Neto R.P."/>
            <person name="Teixeira S.M."/>
            <person name="Maciel T.E."/>
            <person name="de Oliveira Mendes T.A."/>
            <person name="Urmenyi T.P."/>
            <person name="de Souza W."/>
            <person name="Schenkman S."/>
            <person name="de Vasconcelos A.T."/>
        </authorList>
    </citation>
    <scope>NUCLEOTIDE SEQUENCE [LARGE SCALE GENOMIC DNA]</scope>
</reference>
<evidence type="ECO:0000313" key="7">
    <source>
        <dbReference type="EMBL" id="EPY22246.1"/>
    </source>
</evidence>
<feature type="transmembrane region" description="Helical" evidence="5">
    <location>
        <begin position="183"/>
        <end position="201"/>
    </location>
</feature>
<keyword evidence="3 5" id="KW-1133">Transmembrane helix</keyword>
<feature type="transmembrane region" description="Helical" evidence="5">
    <location>
        <begin position="689"/>
        <end position="710"/>
    </location>
</feature>
<feature type="transmembrane region" description="Helical" evidence="5">
    <location>
        <begin position="143"/>
        <end position="162"/>
    </location>
</feature>
<feature type="transmembrane region" description="Helical" evidence="5">
    <location>
        <begin position="207"/>
        <end position="228"/>
    </location>
</feature>
<dbReference type="Gene3D" id="1.20.1250.20">
    <property type="entry name" value="MFS general substrate transporter like domains"/>
    <property type="match status" value="1"/>
</dbReference>
<feature type="transmembrane region" description="Helical" evidence="5">
    <location>
        <begin position="274"/>
        <end position="296"/>
    </location>
</feature>
<feature type="transmembrane region" description="Helical" evidence="5">
    <location>
        <begin position="240"/>
        <end position="262"/>
    </location>
</feature>
<keyword evidence="8" id="KW-1185">Reference proteome</keyword>
<dbReference type="EMBL" id="ATMH01008279">
    <property type="protein sequence ID" value="EPY22246.1"/>
    <property type="molecule type" value="Genomic_DNA"/>
</dbReference>
<dbReference type="OrthoDB" id="251148at2759"/>
<name>S9V5N7_9TRYP</name>
<dbReference type="Proteomes" id="UP000015354">
    <property type="component" value="Unassembled WGS sequence"/>
</dbReference>
<feature type="transmembrane region" description="Helical" evidence="5">
    <location>
        <begin position="647"/>
        <end position="666"/>
    </location>
</feature>
<feature type="transmembrane region" description="Helical" evidence="5">
    <location>
        <begin position="361"/>
        <end position="386"/>
    </location>
</feature>
<dbReference type="Pfam" id="PF06813">
    <property type="entry name" value="Nodulin-like"/>
    <property type="match status" value="1"/>
</dbReference>
<evidence type="ECO:0000256" key="3">
    <source>
        <dbReference type="ARBA" id="ARBA00022989"/>
    </source>
</evidence>
<feature type="domain" description="Nodulin-like" evidence="6">
    <location>
        <begin position="152"/>
        <end position="402"/>
    </location>
</feature>
<evidence type="ECO:0000313" key="8">
    <source>
        <dbReference type="Proteomes" id="UP000015354"/>
    </source>
</evidence>
<proteinExistence type="predicted"/>
<feature type="transmembrane region" description="Helical" evidence="5">
    <location>
        <begin position="613"/>
        <end position="635"/>
    </location>
</feature>
<sequence>MSCCSASLVSSPCLSTYETNMTVAAQRPPYLLVRTARCIDLLTHASKQAPLTPSPASLHSHRLQLLPTPSTEFSLSSLFPHIRLPLSSIFSLFLPFYTHIPSPLRSPLTTPGQAHTRMKSNTIAQIETLDLTNQKRINEVHRFSLLVLGAMCCICTSFCYAFNLISGDMQTKYNLTQRDLSTISCLGMVFTYFAIPYAFIFDYLGPIPVAAIAIVCLPVGSICLALTFMNVIEGSVAKLAVFNGMMGGGSIQFDLVAMMPIMSYFPTRKGYVTVLLKTFSGLGQALVGTIFIGFFSSKADRHLFFLAAFAVVTGVLSMLFLRLPPYHLTGYEMSHLPAEEKAARERTKAQYLAQKPPMWRFMWGFCCIVFFIIYLPVQSVIIAFIHVSHTTEIIFAIVASVVFGLFACLCLPWTACCGTSRPDSSDDDTRNTVKGGDIVGNAEFEDMHAEVAQIEESTMGKHEPLSGDKNMTSELNHSDAEVCEKMPVVTDLDYIAPQYSTTFIQNLLSTELWSVFWSLFVAVGAQLVVIFNAAYILGALQGEKVTSEVRTLLTVINGTGSAIGRIMMSVFEVYTQNRKAEDRIPITIALFPPTCAVLLALILFLALPGNLSLLLPFVLIAVANGIVNAAIVLITRTIYAKDPAKHYNFCFFAMCLSAIVLMRGLYGEWYSKQAEKNGSSLVCYGRNCVQVILIVLTCLSSTGFATNIYVHLRYRAFNNRTLRARAQMREMENVEGQPEIMGEIGAFTKEPIGDDKKPQPVGH</sequence>
<dbReference type="PANTHER" id="PTHR21576">
    <property type="entry name" value="UNCHARACTERIZED NODULIN-LIKE PROTEIN"/>
    <property type="match status" value="1"/>
</dbReference>
<evidence type="ECO:0000259" key="6">
    <source>
        <dbReference type="Pfam" id="PF06813"/>
    </source>
</evidence>
<feature type="transmembrane region" description="Helical" evidence="5">
    <location>
        <begin position="586"/>
        <end position="607"/>
    </location>
</feature>
<evidence type="ECO:0000256" key="4">
    <source>
        <dbReference type="ARBA" id="ARBA00023136"/>
    </source>
</evidence>
<keyword evidence="2 5" id="KW-0812">Transmembrane</keyword>
<feature type="transmembrane region" description="Helical" evidence="5">
    <location>
        <begin position="303"/>
        <end position="323"/>
    </location>
</feature>
<comment type="subcellular location">
    <subcellularLocation>
        <location evidence="1">Membrane</location>
        <topology evidence="1">Multi-pass membrane protein</topology>
    </subcellularLocation>
</comment>
<organism evidence="7 8">
    <name type="scientific">Strigomonas culicis</name>
    <dbReference type="NCBI Taxonomy" id="28005"/>
    <lineage>
        <taxon>Eukaryota</taxon>
        <taxon>Discoba</taxon>
        <taxon>Euglenozoa</taxon>
        <taxon>Kinetoplastea</taxon>
        <taxon>Metakinetoplastina</taxon>
        <taxon>Trypanosomatida</taxon>
        <taxon>Trypanosomatidae</taxon>
        <taxon>Strigomonadinae</taxon>
        <taxon>Strigomonas</taxon>
    </lineage>
</organism>
<evidence type="ECO:0000256" key="2">
    <source>
        <dbReference type="ARBA" id="ARBA00022692"/>
    </source>
</evidence>